<evidence type="ECO:0000256" key="4">
    <source>
        <dbReference type="ARBA" id="ARBA00023136"/>
    </source>
</evidence>
<evidence type="ECO:0000256" key="1">
    <source>
        <dbReference type="ARBA" id="ARBA00004141"/>
    </source>
</evidence>
<evidence type="ECO:0000256" key="3">
    <source>
        <dbReference type="ARBA" id="ARBA00022989"/>
    </source>
</evidence>
<keyword evidence="4 5" id="KW-0472">Membrane</keyword>
<evidence type="ECO:0000259" key="7">
    <source>
        <dbReference type="PROSITE" id="PS51225"/>
    </source>
</evidence>
<accession>A0A914DGY6</accession>
<proteinExistence type="predicted"/>
<dbReference type="GO" id="GO:0016020">
    <property type="term" value="C:membrane"/>
    <property type="evidence" value="ECO:0007669"/>
    <property type="project" value="UniProtKB-SubCell"/>
</dbReference>
<feature type="transmembrane region" description="Helical" evidence="6">
    <location>
        <begin position="154"/>
        <end position="176"/>
    </location>
</feature>
<evidence type="ECO:0000313" key="9">
    <source>
        <dbReference type="WBParaSite" id="ACRNAN_scaffold2492.g30620.t1"/>
    </source>
</evidence>
<dbReference type="Pfam" id="PF01284">
    <property type="entry name" value="MARVEL"/>
    <property type="match status" value="1"/>
</dbReference>
<dbReference type="PANTHER" id="PTHR22776">
    <property type="entry name" value="MARVEL-CONTAINING POTENTIAL LIPID RAFT-ASSOCIATED PROTEIN"/>
    <property type="match status" value="1"/>
</dbReference>
<evidence type="ECO:0000256" key="5">
    <source>
        <dbReference type="PROSITE-ProRule" id="PRU00581"/>
    </source>
</evidence>
<evidence type="ECO:0000256" key="6">
    <source>
        <dbReference type="SAM" id="Phobius"/>
    </source>
</evidence>
<reference evidence="9" key="1">
    <citation type="submission" date="2022-11" db="UniProtKB">
        <authorList>
            <consortium name="WormBaseParasite"/>
        </authorList>
    </citation>
    <scope>IDENTIFICATION</scope>
</reference>
<keyword evidence="8" id="KW-1185">Reference proteome</keyword>
<name>A0A914DGY6_9BILA</name>
<organism evidence="8 9">
    <name type="scientific">Acrobeloides nanus</name>
    <dbReference type="NCBI Taxonomy" id="290746"/>
    <lineage>
        <taxon>Eukaryota</taxon>
        <taxon>Metazoa</taxon>
        <taxon>Ecdysozoa</taxon>
        <taxon>Nematoda</taxon>
        <taxon>Chromadorea</taxon>
        <taxon>Rhabditida</taxon>
        <taxon>Tylenchina</taxon>
        <taxon>Cephalobomorpha</taxon>
        <taxon>Cephaloboidea</taxon>
        <taxon>Cephalobidae</taxon>
        <taxon>Acrobeloides</taxon>
    </lineage>
</organism>
<sequence length="200" mass="22499">MLKRIDRIDEEQNITGKDEKIVDAKPYSIKQFEVHGKIVEIDGGYVRNEEGLIKVIEIALTFLALLLSGNVQGVSGERGFAMFVCGFAFVITIGILIAKVLTLNHHISSKYWFIMEAGIYILLALLLIIAAILMAVLCAQYWAEINPEWQTLPALASGALIGCAIVYIVDTFLIMCHRRYRTWTPSRNILADYELKNVYS</sequence>
<evidence type="ECO:0000256" key="2">
    <source>
        <dbReference type="ARBA" id="ARBA00022692"/>
    </source>
</evidence>
<keyword evidence="3 6" id="KW-1133">Transmembrane helix</keyword>
<keyword evidence="2 5" id="KW-0812">Transmembrane</keyword>
<dbReference type="WBParaSite" id="ACRNAN_scaffold2492.g30620.t1">
    <property type="protein sequence ID" value="ACRNAN_scaffold2492.g30620.t1"/>
    <property type="gene ID" value="ACRNAN_scaffold2492.g30620"/>
</dbReference>
<feature type="domain" description="MARVEL" evidence="7">
    <location>
        <begin position="45"/>
        <end position="179"/>
    </location>
</feature>
<dbReference type="PANTHER" id="PTHR22776:SF100">
    <property type="entry name" value="MARVEL DOMAIN-CONTAINING PROTEIN"/>
    <property type="match status" value="1"/>
</dbReference>
<feature type="transmembrane region" description="Helical" evidence="6">
    <location>
        <begin position="119"/>
        <end position="142"/>
    </location>
</feature>
<comment type="subcellular location">
    <subcellularLocation>
        <location evidence="1">Membrane</location>
        <topology evidence="1">Multi-pass membrane protein</topology>
    </subcellularLocation>
</comment>
<evidence type="ECO:0000313" key="8">
    <source>
        <dbReference type="Proteomes" id="UP000887540"/>
    </source>
</evidence>
<dbReference type="InterPro" id="IPR008253">
    <property type="entry name" value="Marvel"/>
</dbReference>
<feature type="transmembrane region" description="Helical" evidence="6">
    <location>
        <begin position="80"/>
        <end position="98"/>
    </location>
</feature>
<dbReference type="AlphaFoldDB" id="A0A914DGY6"/>
<protein>
    <submittedName>
        <fullName evidence="9">MARVEL domain-containing protein</fullName>
    </submittedName>
</protein>
<dbReference type="Proteomes" id="UP000887540">
    <property type="component" value="Unplaced"/>
</dbReference>
<feature type="transmembrane region" description="Helical" evidence="6">
    <location>
        <begin position="55"/>
        <end position="74"/>
    </location>
</feature>
<dbReference type="PROSITE" id="PS51225">
    <property type="entry name" value="MARVEL"/>
    <property type="match status" value="1"/>
</dbReference>
<dbReference type="InterPro" id="IPR050578">
    <property type="entry name" value="MARVEL-CKLF_proteins"/>
</dbReference>